<dbReference type="InterPro" id="IPR013815">
    <property type="entry name" value="ATP_grasp_subdomain_1"/>
</dbReference>
<protein>
    <recommendedName>
        <fullName evidence="3">ATP-grasp domain-containing protein</fullName>
    </recommendedName>
</protein>
<evidence type="ECO:0000313" key="2">
    <source>
        <dbReference type="Proteomes" id="UP000468901"/>
    </source>
</evidence>
<dbReference type="Gene3D" id="3.30.470.20">
    <property type="entry name" value="ATP-grasp fold, B domain"/>
    <property type="match status" value="1"/>
</dbReference>
<reference evidence="1 2" key="1">
    <citation type="submission" date="2019-09" db="EMBL/GenBank/DDBJ databases">
        <title>Parvibaculum sedimenti sp. nov., isolated from sediment.</title>
        <authorList>
            <person name="Wang Y."/>
        </authorList>
    </citation>
    <scope>NUCLEOTIDE SEQUENCE [LARGE SCALE GENOMIC DNA]</scope>
    <source>
        <strain evidence="1 2">HXT-9</strain>
    </source>
</reference>
<dbReference type="EMBL" id="WESC01000004">
    <property type="protein sequence ID" value="KAB7741343.1"/>
    <property type="molecule type" value="Genomic_DNA"/>
</dbReference>
<dbReference type="Proteomes" id="UP000468901">
    <property type="component" value="Unassembled WGS sequence"/>
</dbReference>
<dbReference type="GO" id="GO:0005524">
    <property type="term" value="F:ATP binding"/>
    <property type="evidence" value="ECO:0007669"/>
    <property type="project" value="InterPro"/>
</dbReference>
<keyword evidence="2" id="KW-1185">Reference proteome</keyword>
<accession>A0A6N6VM60</accession>
<evidence type="ECO:0008006" key="3">
    <source>
        <dbReference type="Google" id="ProtNLM"/>
    </source>
</evidence>
<dbReference type="RefSeq" id="WP_152215338.1">
    <property type="nucleotide sequence ID" value="NZ_WESC01000004.1"/>
</dbReference>
<proteinExistence type="predicted"/>
<gene>
    <name evidence="1" type="ORF">F2P47_06270</name>
</gene>
<sequence length="322" mass="36797">MIVFVTSRGHEYTVASMRDGKFGFPTPDVRVVNYEQLSRARRVPRATYIFTDFERLSPWELRVAADLFRALSDAGLCCLNDPARAKCRVELLRALHGEGINPFDVYRAEERPRPERFPVFLRFESDHASPLTELIDTQQELDRALEALRDGGTPLRGVIVVEQCAEPYAQGLWHKWGTFRVGQAISVDHISVDNKWLVKYGDWDKLSDEVVADEHDAVATNRFEVDMRRAFDVAGIDFGRADHAMVRGRTIIYEINTNPNIGRYVPDPKPLRLRTQTIARERLARALEAIDTNGGGRVAIEPTPLLRKCRRWRFGLLPPKRS</sequence>
<dbReference type="AlphaFoldDB" id="A0A6N6VM60"/>
<evidence type="ECO:0000313" key="1">
    <source>
        <dbReference type="EMBL" id="KAB7741343.1"/>
    </source>
</evidence>
<name>A0A6N6VM60_9HYPH</name>
<organism evidence="1 2">
    <name type="scientific">Parvibaculum sedimenti</name>
    <dbReference type="NCBI Taxonomy" id="2608632"/>
    <lineage>
        <taxon>Bacteria</taxon>
        <taxon>Pseudomonadati</taxon>
        <taxon>Pseudomonadota</taxon>
        <taxon>Alphaproteobacteria</taxon>
        <taxon>Hyphomicrobiales</taxon>
        <taxon>Parvibaculaceae</taxon>
        <taxon>Parvibaculum</taxon>
    </lineage>
</organism>
<dbReference type="Gene3D" id="3.30.1490.20">
    <property type="entry name" value="ATP-grasp fold, A domain"/>
    <property type="match status" value="1"/>
</dbReference>
<comment type="caution">
    <text evidence="1">The sequence shown here is derived from an EMBL/GenBank/DDBJ whole genome shotgun (WGS) entry which is preliminary data.</text>
</comment>